<dbReference type="KEGG" id="pno:SNOG_10603"/>
<feature type="domain" description="F-box" evidence="1">
    <location>
        <begin position="61"/>
        <end position="109"/>
    </location>
</feature>
<name>A0A7U2I7E6_PHANO</name>
<dbReference type="VEuPathDB" id="FungiDB:JI435_106030"/>
<sequence>MSRYQYPEHTLSDANQTAIMRFWHSLELRKRIANYLWPEKRERQPEANERAGELELCNAEFCPIYQLPPELLLDITKHISRADRLAFQLSSRRFASFIQRTSKATPRRIDKKRLKERLGRDSYSKLAEAEARNLATLPQLLCSHCHEPHPWSHFDRKEILESGHVRRCKGASRPFRTCRHITVTRDQLTKPNRVGMFGEYYYGPQCATCTTSYFSRAVHSSTLQYFCSQKLGKTYASNRLHRVRLQQGFRQSAWQVCPHMRTDDADFQARLLFTPLEPPLWSSTGQSEHVTDVFAEPYMGTDMRIYCRHRHCTTNVRISRRLFIGVGSTPIYVETYRELGLMKSVQDPAWLAQVGD</sequence>
<dbReference type="Proteomes" id="UP000663193">
    <property type="component" value="Chromosome 17"/>
</dbReference>
<dbReference type="CDD" id="cd09917">
    <property type="entry name" value="F-box_SF"/>
    <property type="match status" value="1"/>
</dbReference>
<dbReference type="Pfam" id="PF00646">
    <property type="entry name" value="F-box"/>
    <property type="match status" value="1"/>
</dbReference>
<accession>A0A7U2I7E6</accession>
<evidence type="ECO:0000313" key="3">
    <source>
        <dbReference type="Proteomes" id="UP000663193"/>
    </source>
</evidence>
<evidence type="ECO:0000313" key="2">
    <source>
        <dbReference type="EMBL" id="QRD04669.1"/>
    </source>
</evidence>
<keyword evidence="3" id="KW-1185">Reference proteome</keyword>
<proteinExistence type="predicted"/>
<evidence type="ECO:0000259" key="1">
    <source>
        <dbReference type="PROSITE" id="PS50181"/>
    </source>
</evidence>
<dbReference type="PROSITE" id="PS50181">
    <property type="entry name" value="FBOX"/>
    <property type="match status" value="1"/>
</dbReference>
<gene>
    <name evidence="2" type="ORF">JI435_106030</name>
</gene>
<dbReference type="RefSeq" id="XP_001800868.1">
    <property type="nucleotide sequence ID" value="XM_001800816.1"/>
</dbReference>
<reference evidence="3" key="1">
    <citation type="journal article" date="2021" name="BMC Genomics">
        <title>Chromosome-level genome assembly and manually-curated proteome of model necrotroph Parastagonospora nodorum Sn15 reveals a genome-wide trove of candidate effector homologs, and redundancy of virulence-related functions within an accessory chromosome.</title>
        <authorList>
            <person name="Bertazzoni S."/>
            <person name="Jones D.A.B."/>
            <person name="Phan H.T."/>
            <person name="Tan K.-C."/>
            <person name="Hane J.K."/>
        </authorList>
    </citation>
    <scope>NUCLEOTIDE SEQUENCE [LARGE SCALE GENOMIC DNA]</scope>
    <source>
        <strain evidence="3">SN15 / ATCC MYA-4574 / FGSC 10173)</strain>
    </source>
</reference>
<dbReference type="EMBL" id="CP069039">
    <property type="protein sequence ID" value="QRD04669.1"/>
    <property type="molecule type" value="Genomic_DNA"/>
</dbReference>
<dbReference type="AlphaFoldDB" id="A0A7U2I7E6"/>
<dbReference type="OrthoDB" id="3792649at2759"/>
<dbReference type="InterPro" id="IPR001810">
    <property type="entry name" value="F-box_dom"/>
</dbReference>
<organism evidence="2 3">
    <name type="scientific">Phaeosphaeria nodorum (strain SN15 / ATCC MYA-4574 / FGSC 10173)</name>
    <name type="common">Glume blotch fungus</name>
    <name type="synonym">Parastagonospora nodorum</name>
    <dbReference type="NCBI Taxonomy" id="321614"/>
    <lineage>
        <taxon>Eukaryota</taxon>
        <taxon>Fungi</taxon>
        <taxon>Dikarya</taxon>
        <taxon>Ascomycota</taxon>
        <taxon>Pezizomycotina</taxon>
        <taxon>Dothideomycetes</taxon>
        <taxon>Pleosporomycetidae</taxon>
        <taxon>Pleosporales</taxon>
        <taxon>Pleosporineae</taxon>
        <taxon>Phaeosphaeriaceae</taxon>
        <taxon>Parastagonospora</taxon>
    </lineage>
</organism>
<protein>
    <recommendedName>
        <fullName evidence="1">F-box domain-containing protein</fullName>
    </recommendedName>
</protein>